<proteinExistence type="predicted"/>
<reference evidence="2 3" key="1">
    <citation type="journal article" date="2018" name="Front. Plant Sci.">
        <title>Red Clover (Trifolium pratense) and Zigzag Clover (T. medium) - A Picture of Genomic Similarities and Differences.</title>
        <authorList>
            <person name="Dluhosova J."/>
            <person name="Istvanek J."/>
            <person name="Nedelnik J."/>
            <person name="Repkova J."/>
        </authorList>
    </citation>
    <scope>NUCLEOTIDE SEQUENCE [LARGE SCALE GENOMIC DNA]</scope>
    <source>
        <strain evidence="3">cv. 10/8</strain>
        <tissue evidence="2">Leaf</tissue>
    </source>
</reference>
<dbReference type="Proteomes" id="UP000265520">
    <property type="component" value="Unassembled WGS sequence"/>
</dbReference>
<name>A0A392M210_9FABA</name>
<keyword evidence="3" id="KW-1185">Reference proteome</keyword>
<evidence type="ECO:0000313" key="3">
    <source>
        <dbReference type="Proteomes" id="UP000265520"/>
    </source>
</evidence>
<dbReference type="EMBL" id="LXQA010001819">
    <property type="protein sequence ID" value="MCH81053.1"/>
    <property type="molecule type" value="Genomic_DNA"/>
</dbReference>
<sequence length="202" mass="22971">VYSLNVSDLMIDGERRWDVSKINALVPAVRAGHRAGMGGFGPKSPDLKQTDEPRNRTTSDRPRHWVWRVTGMADSGYGGWFISALPAVTVEVIIDVPIFREVTKDKLIWEDDRDSLYSVKAGYKFIMREFRSVSHLVADVNWSAVWCIRAPPKAKHMYCGVFAKVVFRHVSDYYNGGSIVLIYVHGVLLNQKMICIRFSYVS</sequence>
<feature type="region of interest" description="Disordered" evidence="1">
    <location>
        <begin position="35"/>
        <end position="60"/>
    </location>
</feature>
<dbReference type="AlphaFoldDB" id="A0A392M210"/>
<organism evidence="2 3">
    <name type="scientific">Trifolium medium</name>
    <dbReference type="NCBI Taxonomy" id="97028"/>
    <lineage>
        <taxon>Eukaryota</taxon>
        <taxon>Viridiplantae</taxon>
        <taxon>Streptophyta</taxon>
        <taxon>Embryophyta</taxon>
        <taxon>Tracheophyta</taxon>
        <taxon>Spermatophyta</taxon>
        <taxon>Magnoliopsida</taxon>
        <taxon>eudicotyledons</taxon>
        <taxon>Gunneridae</taxon>
        <taxon>Pentapetalae</taxon>
        <taxon>rosids</taxon>
        <taxon>fabids</taxon>
        <taxon>Fabales</taxon>
        <taxon>Fabaceae</taxon>
        <taxon>Papilionoideae</taxon>
        <taxon>50 kb inversion clade</taxon>
        <taxon>NPAAA clade</taxon>
        <taxon>Hologalegina</taxon>
        <taxon>IRL clade</taxon>
        <taxon>Trifolieae</taxon>
        <taxon>Trifolium</taxon>
    </lineage>
</organism>
<feature type="compositionally biased region" description="Basic and acidic residues" evidence="1">
    <location>
        <begin position="45"/>
        <end position="60"/>
    </location>
</feature>
<evidence type="ECO:0000313" key="2">
    <source>
        <dbReference type="EMBL" id="MCH81053.1"/>
    </source>
</evidence>
<evidence type="ECO:0000256" key="1">
    <source>
        <dbReference type="SAM" id="MobiDB-lite"/>
    </source>
</evidence>
<protein>
    <submittedName>
        <fullName evidence="2">Uncharacterized protein</fullName>
    </submittedName>
</protein>
<feature type="non-terminal residue" evidence="2">
    <location>
        <position position="1"/>
    </location>
</feature>
<gene>
    <name evidence="2" type="ORF">A2U01_0001831</name>
</gene>
<accession>A0A392M210</accession>
<comment type="caution">
    <text evidence="2">The sequence shown here is derived from an EMBL/GenBank/DDBJ whole genome shotgun (WGS) entry which is preliminary data.</text>
</comment>